<dbReference type="EMBL" id="BGPR01121701">
    <property type="protein sequence ID" value="GBN22183.1"/>
    <property type="molecule type" value="Genomic_DNA"/>
</dbReference>
<reference evidence="1 2" key="1">
    <citation type="journal article" date="2019" name="Sci. Rep.">
        <title>Orb-weaving spider Araneus ventricosus genome elucidates the spidroin gene catalogue.</title>
        <authorList>
            <person name="Kono N."/>
            <person name="Nakamura H."/>
            <person name="Ohtoshi R."/>
            <person name="Moran D.A.P."/>
            <person name="Shinohara A."/>
            <person name="Yoshida Y."/>
            <person name="Fujiwara M."/>
            <person name="Mori M."/>
            <person name="Tomita M."/>
            <person name="Arakawa K."/>
        </authorList>
    </citation>
    <scope>NUCLEOTIDE SEQUENCE [LARGE SCALE GENOMIC DNA]</scope>
</reference>
<organism evidence="1 2">
    <name type="scientific">Araneus ventricosus</name>
    <name type="common">Orbweaver spider</name>
    <name type="synonym">Epeira ventricosa</name>
    <dbReference type="NCBI Taxonomy" id="182803"/>
    <lineage>
        <taxon>Eukaryota</taxon>
        <taxon>Metazoa</taxon>
        <taxon>Ecdysozoa</taxon>
        <taxon>Arthropoda</taxon>
        <taxon>Chelicerata</taxon>
        <taxon>Arachnida</taxon>
        <taxon>Araneae</taxon>
        <taxon>Araneomorphae</taxon>
        <taxon>Entelegynae</taxon>
        <taxon>Araneoidea</taxon>
        <taxon>Araneidae</taxon>
        <taxon>Araneus</taxon>
    </lineage>
</organism>
<keyword evidence="2" id="KW-1185">Reference proteome</keyword>
<sequence length="51" mass="6047">YVILGHNFEYLGMMMSLQRRGLLDKGEYFVIGVDIEQYENQNPMKYLKGMI</sequence>
<gene>
    <name evidence="1" type="ORF">AVEN_100185_1</name>
</gene>
<name>A0A4Y2M6R8_ARAVE</name>
<dbReference type="AlphaFoldDB" id="A0A4Y2M6R8"/>
<feature type="non-terminal residue" evidence="1">
    <location>
        <position position="1"/>
    </location>
</feature>
<evidence type="ECO:0000313" key="1">
    <source>
        <dbReference type="EMBL" id="GBN22183.1"/>
    </source>
</evidence>
<evidence type="ECO:0000313" key="2">
    <source>
        <dbReference type="Proteomes" id="UP000499080"/>
    </source>
</evidence>
<accession>A0A4Y2M6R8</accession>
<protein>
    <submittedName>
        <fullName evidence="1">Uncharacterized protein</fullName>
    </submittedName>
</protein>
<proteinExistence type="predicted"/>
<dbReference type="OrthoDB" id="5984008at2759"/>
<dbReference type="Proteomes" id="UP000499080">
    <property type="component" value="Unassembled WGS sequence"/>
</dbReference>
<comment type="caution">
    <text evidence="1">The sequence shown here is derived from an EMBL/GenBank/DDBJ whole genome shotgun (WGS) entry which is preliminary data.</text>
</comment>